<feature type="domain" description="AMP-dependent synthetase/ligase" evidence="3">
    <location>
        <begin position="19"/>
        <end position="367"/>
    </location>
</feature>
<dbReference type="AlphaFoldDB" id="A0A7C4FD76"/>
<organism evidence="5">
    <name type="scientific">Thermofilum pendens</name>
    <dbReference type="NCBI Taxonomy" id="2269"/>
    <lineage>
        <taxon>Archaea</taxon>
        <taxon>Thermoproteota</taxon>
        <taxon>Thermoprotei</taxon>
        <taxon>Thermofilales</taxon>
        <taxon>Thermofilaceae</taxon>
        <taxon>Thermofilum</taxon>
    </lineage>
</organism>
<reference evidence="5" key="1">
    <citation type="journal article" date="2020" name="mSystems">
        <title>Genome- and Community-Level Interaction Insights into Carbon Utilization and Element Cycling Functions of Hydrothermarchaeota in Hydrothermal Sediment.</title>
        <authorList>
            <person name="Zhou Z."/>
            <person name="Liu Y."/>
            <person name="Xu W."/>
            <person name="Pan J."/>
            <person name="Luo Z.H."/>
            <person name="Li M."/>
        </authorList>
    </citation>
    <scope>NUCLEOTIDE SEQUENCE [LARGE SCALE GENOMIC DNA]</scope>
    <source>
        <strain evidence="5">SpSt-735</strain>
    </source>
</reference>
<dbReference type="PROSITE" id="PS00455">
    <property type="entry name" value="AMP_BINDING"/>
    <property type="match status" value="1"/>
</dbReference>
<dbReference type="PANTHER" id="PTHR43201">
    <property type="entry name" value="ACYL-COA SYNTHETASE"/>
    <property type="match status" value="1"/>
</dbReference>
<dbReference type="Pfam" id="PF00501">
    <property type="entry name" value="AMP-binding"/>
    <property type="match status" value="1"/>
</dbReference>
<protein>
    <submittedName>
        <fullName evidence="5">Long-chain fatty acid--CoA ligase</fullName>
    </submittedName>
</protein>
<dbReference type="InterPro" id="IPR020845">
    <property type="entry name" value="AMP-binding_CS"/>
</dbReference>
<accession>A0A7C4FD76</accession>
<sequence>MGLERIYSCGTWVNDWISRRADITGGWIALKDNLQKPLRTVTFSELDLTARKIASLLREDFGVGKGDVVALLSWSRIEFVATLLACFKLGCVLAPINTRYSRREISEFVSQVQPKVLLFEKELEQSLEGVEAGKVCYDCPSEFNFAAREPLGRAAECCLEDPVMLLQTGGTTGRPKFAIISHRMILWNALNTVRDLIIPGDVTINTLPLFHIGAYTYLIPLLMFGGTSILMHRWNVDEFIDLVERERPSFLFLVPTQLRMLLQSPRFKDADFSSVRWITSGGGALTRDLIEKIFEKGVVQKQGFGMTEMGPGVFALDPWDAWRKRGSIGKPNLLVEARVVDASGNEVPPGVEGELLLRGPSVFSGYLRNEEEMRALVRGEWMATGDIVRKDEEGYFWVVGRVKNVIRSGEESIYPEEIEKLLLMHPKVKDVVVIGVPDEKWGEVPKALIVLKEGERITKEEIVEFLKDKIAKYKIPKYVEVVREFVYTETGKVSRAALRSLYGQPRDKLEV</sequence>
<dbReference type="EMBL" id="DTFI01000259">
    <property type="protein sequence ID" value="HGI44427.1"/>
    <property type="molecule type" value="Genomic_DNA"/>
</dbReference>
<evidence type="ECO:0000259" key="3">
    <source>
        <dbReference type="Pfam" id="PF00501"/>
    </source>
</evidence>
<evidence type="ECO:0000259" key="4">
    <source>
        <dbReference type="Pfam" id="PF13193"/>
    </source>
</evidence>
<evidence type="ECO:0000313" key="5">
    <source>
        <dbReference type="EMBL" id="HGI44427.1"/>
    </source>
</evidence>
<comment type="caution">
    <text evidence="5">The sequence shown here is derived from an EMBL/GenBank/DDBJ whole genome shotgun (WGS) entry which is preliminary data.</text>
</comment>
<proteinExistence type="inferred from homology"/>
<dbReference type="GO" id="GO:0031956">
    <property type="term" value="F:medium-chain fatty acid-CoA ligase activity"/>
    <property type="evidence" value="ECO:0007669"/>
    <property type="project" value="TreeGrafter"/>
</dbReference>
<evidence type="ECO:0000256" key="1">
    <source>
        <dbReference type="ARBA" id="ARBA00006432"/>
    </source>
</evidence>
<dbReference type="Gene3D" id="3.40.50.12780">
    <property type="entry name" value="N-terminal domain of ligase-like"/>
    <property type="match status" value="1"/>
</dbReference>
<dbReference type="GO" id="GO:0006631">
    <property type="term" value="P:fatty acid metabolic process"/>
    <property type="evidence" value="ECO:0007669"/>
    <property type="project" value="TreeGrafter"/>
</dbReference>
<dbReference type="Gene3D" id="3.30.300.30">
    <property type="match status" value="1"/>
</dbReference>
<dbReference type="SUPFAM" id="SSF56801">
    <property type="entry name" value="Acetyl-CoA synthetase-like"/>
    <property type="match status" value="1"/>
</dbReference>
<feature type="domain" description="AMP-binding enzyme C-terminal" evidence="4">
    <location>
        <begin position="417"/>
        <end position="492"/>
    </location>
</feature>
<dbReference type="PANTHER" id="PTHR43201:SF5">
    <property type="entry name" value="MEDIUM-CHAIN ACYL-COA LIGASE ACSF2, MITOCHONDRIAL"/>
    <property type="match status" value="1"/>
</dbReference>
<name>A0A7C4FD76_THEPE</name>
<dbReference type="InterPro" id="IPR045851">
    <property type="entry name" value="AMP-bd_C_sf"/>
</dbReference>
<dbReference type="InterPro" id="IPR025110">
    <property type="entry name" value="AMP-bd_C"/>
</dbReference>
<dbReference type="FunFam" id="3.30.300.30:FF:000008">
    <property type="entry name" value="2,3-dihydroxybenzoate-AMP ligase"/>
    <property type="match status" value="1"/>
</dbReference>
<comment type="similarity">
    <text evidence="1">Belongs to the ATP-dependent AMP-binding enzyme family.</text>
</comment>
<evidence type="ECO:0000256" key="2">
    <source>
        <dbReference type="ARBA" id="ARBA00022598"/>
    </source>
</evidence>
<dbReference type="InterPro" id="IPR000873">
    <property type="entry name" value="AMP-dep_synth/lig_dom"/>
</dbReference>
<keyword evidence="2 5" id="KW-0436">Ligase</keyword>
<gene>
    <name evidence="5" type="ORF">ENV17_08600</name>
</gene>
<dbReference type="InterPro" id="IPR042099">
    <property type="entry name" value="ANL_N_sf"/>
</dbReference>
<dbReference type="Pfam" id="PF13193">
    <property type="entry name" value="AMP-binding_C"/>
    <property type="match status" value="1"/>
</dbReference>